<protein>
    <submittedName>
        <fullName evidence="1">Uncharacterized protein</fullName>
    </submittedName>
</protein>
<dbReference type="AlphaFoldDB" id="A0A256FF82"/>
<accession>A0A256FF82</accession>
<comment type="caution">
    <text evidence="1">The sequence shown here is derived from an EMBL/GenBank/DDBJ whole genome shotgun (WGS) entry which is preliminary data.</text>
</comment>
<reference evidence="1 2" key="1">
    <citation type="submission" date="2017-07" db="EMBL/GenBank/DDBJ databases">
        <title>Phylogenetic study on the rhizospheric bacterium Ochrobactrum sp. A44.</title>
        <authorList>
            <person name="Krzyzanowska D.M."/>
            <person name="Ossowicki A."/>
            <person name="Rajewska M."/>
            <person name="Maciag T."/>
            <person name="Kaczynski Z."/>
            <person name="Czerwicka M."/>
            <person name="Jafra S."/>
        </authorList>
    </citation>
    <scope>NUCLEOTIDE SEQUENCE [LARGE SCALE GENOMIC DNA]</scope>
    <source>
        <strain evidence="1 2">OgA9a</strain>
    </source>
</reference>
<gene>
    <name evidence="1" type="ORF">CEV33_1041</name>
</gene>
<evidence type="ECO:0000313" key="2">
    <source>
        <dbReference type="Proteomes" id="UP000216478"/>
    </source>
</evidence>
<proteinExistence type="predicted"/>
<evidence type="ECO:0000313" key="1">
    <source>
        <dbReference type="EMBL" id="OYR13316.1"/>
    </source>
</evidence>
<dbReference type="Proteomes" id="UP000216478">
    <property type="component" value="Unassembled WGS sequence"/>
</dbReference>
<keyword evidence="2" id="KW-1185">Reference proteome</keyword>
<sequence>MRAAFEPPFPFLAEHVSSCQQKNATGFGIVEETNQSAGATTCSIFQTQFSTPCPKLLA</sequence>
<dbReference type="EMBL" id="NNRL01000158">
    <property type="protein sequence ID" value="OYR13316.1"/>
    <property type="molecule type" value="Genomic_DNA"/>
</dbReference>
<organism evidence="1 2">
    <name type="scientific">Brucella grignonensis</name>
    <dbReference type="NCBI Taxonomy" id="94627"/>
    <lineage>
        <taxon>Bacteria</taxon>
        <taxon>Pseudomonadati</taxon>
        <taxon>Pseudomonadota</taxon>
        <taxon>Alphaproteobacteria</taxon>
        <taxon>Hyphomicrobiales</taxon>
        <taxon>Brucellaceae</taxon>
        <taxon>Brucella/Ochrobactrum group</taxon>
        <taxon>Brucella</taxon>
    </lineage>
</organism>
<name>A0A256FF82_9HYPH</name>